<dbReference type="Pfam" id="PF05711">
    <property type="entry name" value="TylF"/>
    <property type="match status" value="1"/>
</dbReference>
<evidence type="ECO:0000313" key="1">
    <source>
        <dbReference type="EMBL" id="BDQ38087.1"/>
    </source>
</evidence>
<dbReference type="InterPro" id="IPR008884">
    <property type="entry name" value="TylF_MeTrfase"/>
</dbReference>
<dbReference type="EMBL" id="AP026709">
    <property type="protein sequence ID" value="BDQ38087.1"/>
    <property type="molecule type" value="Genomic_DNA"/>
</dbReference>
<dbReference type="SUPFAM" id="SSF53335">
    <property type="entry name" value="S-adenosyl-L-methionine-dependent methyltransferases"/>
    <property type="match status" value="1"/>
</dbReference>
<name>A0ABN6S7L5_9BACT</name>
<dbReference type="InterPro" id="IPR029063">
    <property type="entry name" value="SAM-dependent_MTases_sf"/>
</dbReference>
<accession>A0ABN6S7L5</accession>
<protein>
    <recommendedName>
        <fullName evidence="3">Macrocin O-methyltransferase</fullName>
    </recommendedName>
</protein>
<sequence length="203" mass="22543">MSKEDINIHGGIRTMAPAVRISNLAQRCVTVPDGCFVECGVWRGGCLAVMASIANTDGLNRAVYGFDSFEGLPPQTPEDSEDGQEFVGMCRATEAEVHETFTTWGVSLENTVLKKGWFNETIPEASKDMPSIAVLRLDGDWYESTLTCLEYLYPKIVPGGVIIVDDYLTWTGCKKAVDEYRALHKIDNILIETDPLGEVWWTK</sequence>
<dbReference type="PANTHER" id="PTHR40036:SF1">
    <property type="entry name" value="MACROCIN O-METHYLTRANSFERASE"/>
    <property type="match status" value="1"/>
</dbReference>
<gene>
    <name evidence="1" type="ORF">SYK_24470</name>
</gene>
<dbReference type="RefSeq" id="WP_281760593.1">
    <property type="nucleotide sequence ID" value="NZ_AP026709.1"/>
</dbReference>
<organism evidence="1 2">
    <name type="scientific">Pseudodesulfovibrio nedwellii</name>
    <dbReference type="NCBI Taxonomy" id="2973072"/>
    <lineage>
        <taxon>Bacteria</taxon>
        <taxon>Pseudomonadati</taxon>
        <taxon>Thermodesulfobacteriota</taxon>
        <taxon>Desulfovibrionia</taxon>
        <taxon>Desulfovibrionales</taxon>
        <taxon>Desulfovibrionaceae</taxon>
    </lineage>
</organism>
<evidence type="ECO:0000313" key="2">
    <source>
        <dbReference type="Proteomes" id="UP001317742"/>
    </source>
</evidence>
<proteinExistence type="predicted"/>
<reference evidence="1 2" key="1">
    <citation type="submission" date="2022-08" db="EMBL/GenBank/DDBJ databases">
        <title>Genome Sequence of the sulphate-reducing bacterium, Pseudodesulfovibrio sp. SYK.</title>
        <authorList>
            <person name="Kondo R."/>
            <person name="Kataoka T."/>
        </authorList>
    </citation>
    <scope>NUCLEOTIDE SEQUENCE [LARGE SCALE GENOMIC DNA]</scope>
    <source>
        <strain evidence="1 2">SYK</strain>
    </source>
</reference>
<keyword evidence="2" id="KW-1185">Reference proteome</keyword>
<evidence type="ECO:0008006" key="3">
    <source>
        <dbReference type="Google" id="ProtNLM"/>
    </source>
</evidence>
<dbReference type="Gene3D" id="3.40.50.150">
    <property type="entry name" value="Vaccinia Virus protein VP39"/>
    <property type="match status" value="1"/>
</dbReference>
<dbReference type="PANTHER" id="PTHR40036">
    <property type="entry name" value="MACROCIN O-METHYLTRANSFERASE"/>
    <property type="match status" value="1"/>
</dbReference>
<dbReference type="Proteomes" id="UP001317742">
    <property type="component" value="Chromosome"/>
</dbReference>